<comment type="caution">
    <text evidence="1">The sequence shown here is derived from an EMBL/GenBank/DDBJ whole genome shotgun (WGS) entry which is preliminary data.</text>
</comment>
<reference evidence="1 2" key="1">
    <citation type="journal article" date="2016" name="Environ. Microbiol.">
        <title>Genomic resolution of a cold subsurface aquifer community provides metabolic insights for novel microbes adapted to high CO concentrations.</title>
        <authorList>
            <person name="Probst A.J."/>
            <person name="Castelle C.J."/>
            <person name="Singh A."/>
            <person name="Brown C.T."/>
            <person name="Anantharaman K."/>
            <person name="Sharon I."/>
            <person name="Hug L.A."/>
            <person name="Burstein D."/>
            <person name="Emerson J.B."/>
            <person name="Thomas B.C."/>
            <person name="Banfield J.F."/>
        </authorList>
    </citation>
    <scope>NUCLEOTIDE SEQUENCE [LARGE SCALE GENOMIC DNA]</scope>
    <source>
        <strain evidence="1">CG1_02_47_37</strain>
    </source>
</reference>
<sequence length="209" mass="23080">MTNAPVPTKELSGKENYFNEEVAAMAEFIGPADAIFKALGITRETAKMEYGNIINSDEKALGITFKSYENGDEATMQIRKMKDGKYAVGVHRKSGKEEIHFSTVMEKGVKGMKVLHLRVTAPIKDKDGDAVTFDMDGQLSESKRSLDLEEGQDVGTYLTERWGLNLTSGVNEFGKFKVDLETTMGALVQRESLNQGQAGFVRPAISWQS</sequence>
<protein>
    <submittedName>
        <fullName evidence="1">Uncharacterized protein</fullName>
    </submittedName>
</protein>
<dbReference type="AlphaFoldDB" id="A0A1J4RUC6"/>
<dbReference type="STRING" id="1805034.AUJ59_01225"/>
<evidence type="ECO:0000313" key="2">
    <source>
        <dbReference type="Proteomes" id="UP000183144"/>
    </source>
</evidence>
<evidence type="ECO:0000313" key="1">
    <source>
        <dbReference type="EMBL" id="OIN89565.1"/>
    </source>
</evidence>
<organism evidence="1 2">
    <name type="scientific">Candidatus Beckwithbacteria bacterium CG1_02_47_37</name>
    <dbReference type="NCBI Taxonomy" id="1805034"/>
    <lineage>
        <taxon>Bacteria</taxon>
        <taxon>Candidatus Beckwithiibacteriota</taxon>
    </lineage>
</organism>
<accession>A0A1J4RUC6</accession>
<dbReference type="EMBL" id="MNUI01000024">
    <property type="protein sequence ID" value="OIN89565.1"/>
    <property type="molecule type" value="Genomic_DNA"/>
</dbReference>
<dbReference type="Proteomes" id="UP000183144">
    <property type="component" value="Unassembled WGS sequence"/>
</dbReference>
<name>A0A1J4RUC6_9BACT</name>
<proteinExistence type="predicted"/>
<gene>
    <name evidence="1" type="ORF">AUJ59_01225</name>
</gene>